<reference evidence="2 3" key="1">
    <citation type="submission" date="2018-04" db="EMBL/GenBank/DDBJ databases">
        <title>Genome sequencing of Flavobacterium sp. HYN0048.</title>
        <authorList>
            <person name="Yi H."/>
            <person name="Baek C."/>
        </authorList>
    </citation>
    <scope>NUCLEOTIDE SEQUENCE [LARGE SCALE GENOMIC DNA]</scope>
    <source>
        <strain evidence="2 3">HYN0048</strain>
    </source>
</reference>
<feature type="chain" id="PRO_5015533735" description="DUF4369 domain-containing protein" evidence="1">
    <location>
        <begin position="19"/>
        <end position="199"/>
    </location>
</feature>
<evidence type="ECO:0000256" key="1">
    <source>
        <dbReference type="SAM" id="SignalP"/>
    </source>
</evidence>
<dbReference type="RefSeq" id="WP_108371945.1">
    <property type="nucleotide sequence ID" value="NZ_CP028811.1"/>
</dbReference>
<proteinExistence type="predicted"/>
<evidence type="ECO:0008006" key="4">
    <source>
        <dbReference type="Google" id="ProtNLM"/>
    </source>
</evidence>
<organism evidence="2 3">
    <name type="scientific">Flavobacterium magnum</name>
    <dbReference type="NCBI Taxonomy" id="2162713"/>
    <lineage>
        <taxon>Bacteria</taxon>
        <taxon>Pseudomonadati</taxon>
        <taxon>Bacteroidota</taxon>
        <taxon>Flavobacteriia</taxon>
        <taxon>Flavobacteriales</taxon>
        <taxon>Flavobacteriaceae</taxon>
        <taxon>Flavobacterium</taxon>
    </lineage>
</organism>
<sequence>MDKFLFFLVFLFQANLFAQDTEATLIVNGSTQFEDYGQIVQQGIIKDHDVIKFRISSKGKADIWNETKCKGIFLMLDDIQHEYRYVTIRSNDFHPVLLKVFSEGTVTLYGRVAKKVHSQPNDYGLDRKYVDPDIENVTFYLKRENDEYAGKLWGLFNWKKMTKDYFKDCPELIEKIESKEFTSKNIPEMVDFYNNICGE</sequence>
<evidence type="ECO:0000313" key="3">
    <source>
        <dbReference type="Proteomes" id="UP000244193"/>
    </source>
</evidence>
<gene>
    <name evidence="2" type="ORF">HYN48_11750</name>
</gene>
<dbReference type="OrthoDB" id="1117699at2"/>
<dbReference type="Proteomes" id="UP000244193">
    <property type="component" value="Chromosome"/>
</dbReference>
<dbReference type="KEGG" id="fmg:HYN48_11750"/>
<keyword evidence="1" id="KW-0732">Signal</keyword>
<accession>A0A2S0RGG0</accession>
<name>A0A2S0RGG0_9FLAO</name>
<feature type="signal peptide" evidence="1">
    <location>
        <begin position="1"/>
        <end position="18"/>
    </location>
</feature>
<protein>
    <recommendedName>
        <fullName evidence="4">DUF4369 domain-containing protein</fullName>
    </recommendedName>
</protein>
<dbReference type="EMBL" id="CP028811">
    <property type="protein sequence ID" value="AWA30705.1"/>
    <property type="molecule type" value="Genomic_DNA"/>
</dbReference>
<dbReference type="AlphaFoldDB" id="A0A2S0RGG0"/>
<keyword evidence="3" id="KW-1185">Reference proteome</keyword>
<evidence type="ECO:0000313" key="2">
    <source>
        <dbReference type="EMBL" id="AWA30705.1"/>
    </source>
</evidence>